<feature type="transmembrane region" description="Helical" evidence="6">
    <location>
        <begin position="245"/>
        <end position="264"/>
    </location>
</feature>
<keyword evidence="3 6" id="KW-0812">Transmembrane</keyword>
<dbReference type="PANTHER" id="PTHR10778:SF13">
    <property type="entry name" value="ADENOSINE 3'-PHOSPHO 5'-PHOSPHOSULFATE TRANSPORTER 1"/>
    <property type="match status" value="1"/>
</dbReference>
<sequence>MAGKSASAAAAEVAAYAVAFGMFYAFVLLGKRWPSCASRGGVLGWLFRTCVGPTTAEAPADPVELAKAEEKEALVPSGEPRAGAAKPPSLLAQGLKLCAATLGIQLSYLCWGIMQETVMTTRYSNGELFQSSRFLVFANRIIALLISLPMLWCERAKAGSKPSPLALYHYSYCSVSNIISSACQYEALKFVSFPTQVLAKACKMVPVMMMGYVVSGKKYKAVEYVVAICVTGGVVLFKLNEANDAPVRGTQAVGILLIVVYMVADSFTSNWQSKIFNEHHVSSMQMMCVVNLFSSSFTAVSIVVGMELSYVSEFLAASPEICTHIFLMAVCSAVGQLFIFYTIKEFGPLVFATIQTVRQFLSVILSILVFSHPINLGECVGIVIVFAALGGQIGWKAHERRRQHLSRAAERTR</sequence>
<evidence type="ECO:0000256" key="6">
    <source>
        <dbReference type="SAM" id="Phobius"/>
    </source>
</evidence>
<keyword evidence="4 6" id="KW-1133">Transmembrane helix</keyword>
<feature type="transmembrane region" description="Helical" evidence="6">
    <location>
        <begin position="6"/>
        <end position="29"/>
    </location>
</feature>
<evidence type="ECO:0000256" key="3">
    <source>
        <dbReference type="ARBA" id="ARBA00022692"/>
    </source>
</evidence>
<feature type="transmembrane region" description="Helical" evidence="6">
    <location>
        <begin position="284"/>
        <end position="304"/>
    </location>
</feature>
<dbReference type="GO" id="GO:0000139">
    <property type="term" value="C:Golgi membrane"/>
    <property type="evidence" value="ECO:0007669"/>
    <property type="project" value="TreeGrafter"/>
</dbReference>
<evidence type="ECO:0000313" key="7">
    <source>
        <dbReference type="EMBL" id="KAL1515992.1"/>
    </source>
</evidence>
<dbReference type="PANTHER" id="PTHR10778">
    <property type="entry name" value="SOLUTE CARRIER FAMILY 35 MEMBER B"/>
    <property type="match status" value="1"/>
</dbReference>
<feature type="transmembrane region" description="Helical" evidence="6">
    <location>
        <begin position="349"/>
        <end position="368"/>
    </location>
</feature>
<dbReference type="AlphaFoldDB" id="A0AB34J919"/>
<protein>
    <submittedName>
        <fullName evidence="7">Uncharacterized protein</fullName>
    </submittedName>
</protein>
<evidence type="ECO:0000313" key="8">
    <source>
        <dbReference type="Proteomes" id="UP001515480"/>
    </source>
</evidence>
<dbReference type="InterPro" id="IPR037185">
    <property type="entry name" value="EmrE-like"/>
</dbReference>
<dbReference type="Pfam" id="PF08449">
    <property type="entry name" value="UAA"/>
    <property type="match status" value="1"/>
</dbReference>
<name>A0AB34J919_PRYPA</name>
<keyword evidence="5 6" id="KW-0472">Membrane</keyword>
<feature type="transmembrane region" description="Helical" evidence="6">
    <location>
        <begin position="221"/>
        <end position="239"/>
    </location>
</feature>
<dbReference type="Proteomes" id="UP001515480">
    <property type="component" value="Unassembled WGS sequence"/>
</dbReference>
<dbReference type="GO" id="GO:0005789">
    <property type="term" value="C:endoplasmic reticulum membrane"/>
    <property type="evidence" value="ECO:0007669"/>
    <property type="project" value="TreeGrafter"/>
</dbReference>
<gene>
    <name evidence="7" type="ORF">AB1Y20_002605</name>
</gene>
<reference evidence="7 8" key="1">
    <citation type="journal article" date="2024" name="Science">
        <title>Giant polyketide synthase enzymes in the biosynthesis of giant marine polyether toxins.</title>
        <authorList>
            <person name="Fallon T.R."/>
            <person name="Shende V.V."/>
            <person name="Wierzbicki I.H."/>
            <person name="Pendleton A.L."/>
            <person name="Watervoot N.F."/>
            <person name="Auber R.P."/>
            <person name="Gonzalez D.J."/>
            <person name="Wisecaver J.H."/>
            <person name="Moore B.S."/>
        </authorList>
    </citation>
    <scope>NUCLEOTIDE SEQUENCE [LARGE SCALE GENOMIC DNA]</scope>
    <source>
        <strain evidence="7 8">12B1</strain>
    </source>
</reference>
<feature type="transmembrane region" description="Helical" evidence="6">
    <location>
        <begin position="324"/>
        <end position="342"/>
    </location>
</feature>
<keyword evidence="2" id="KW-0813">Transport</keyword>
<dbReference type="EMBL" id="JBGBPQ010000011">
    <property type="protein sequence ID" value="KAL1515992.1"/>
    <property type="molecule type" value="Genomic_DNA"/>
</dbReference>
<evidence type="ECO:0000256" key="2">
    <source>
        <dbReference type="ARBA" id="ARBA00022448"/>
    </source>
</evidence>
<evidence type="ECO:0000256" key="5">
    <source>
        <dbReference type="ARBA" id="ARBA00023136"/>
    </source>
</evidence>
<proteinExistence type="predicted"/>
<comment type="caution">
    <text evidence="7">The sequence shown here is derived from an EMBL/GenBank/DDBJ whole genome shotgun (WGS) entry which is preliminary data.</text>
</comment>
<comment type="subcellular location">
    <subcellularLocation>
        <location evidence="1">Membrane</location>
        <topology evidence="1">Multi-pass membrane protein</topology>
    </subcellularLocation>
</comment>
<evidence type="ECO:0000256" key="1">
    <source>
        <dbReference type="ARBA" id="ARBA00004141"/>
    </source>
</evidence>
<feature type="transmembrane region" description="Helical" evidence="6">
    <location>
        <begin position="374"/>
        <end position="395"/>
    </location>
</feature>
<dbReference type="SUPFAM" id="SSF103481">
    <property type="entry name" value="Multidrug resistance efflux transporter EmrE"/>
    <property type="match status" value="1"/>
</dbReference>
<organism evidence="7 8">
    <name type="scientific">Prymnesium parvum</name>
    <name type="common">Toxic golden alga</name>
    <dbReference type="NCBI Taxonomy" id="97485"/>
    <lineage>
        <taxon>Eukaryota</taxon>
        <taxon>Haptista</taxon>
        <taxon>Haptophyta</taxon>
        <taxon>Prymnesiophyceae</taxon>
        <taxon>Prymnesiales</taxon>
        <taxon>Prymnesiaceae</taxon>
        <taxon>Prymnesium</taxon>
    </lineage>
</organism>
<dbReference type="GO" id="GO:0046964">
    <property type="term" value="F:3'-phosphoadenosine 5'-phosphosulfate transmembrane transporter activity"/>
    <property type="evidence" value="ECO:0007669"/>
    <property type="project" value="TreeGrafter"/>
</dbReference>
<evidence type="ECO:0000256" key="4">
    <source>
        <dbReference type="ARBA" id="ARBA00022989"/>
    </source>
</evidence>
<keyword evidence="8" id="KW-1185">Reference proteome</keyword>
<accession>A0AB34J919</accession>
<dbReference type="InterPro" id="IPR013657">
    <property type="entry name" value="SCL35B1-4/HUT1"/>
</dbReference>